<accession>A0A538TNN3</accession>
<comment type="caution">
    <text evidence="2">The sequence shown here is derived from an EMBL/GenBank/DDBJ whole genome shotgun (WGS) entry which is preliminary data.</text>
</comment>
<proteinExistence type="predicted"/>
<dbReference type="AlphaFoldDB" id="A0A538TNN3"/>
<organism evidence="2 3">
    <name type="scientific">Eiseniibacteriota bacterium</name>
    <dbReference type="NCBI Taxonomy" id="2212470"/>
    <lineage>
        <taxon>Bacteria</taxon>
        <taxon>Candidatus Eiseniibacteriota</taxon>
    </lineage>
</organism>
<gene>
    <name evidence="2" type="ORF">E6K79_05660</name>
</gene>
<evidence type="ECO:0000313" key="3">
    <source>
        <dbReference type="Proteomes" id="UP000317691"/>
    </source>
</evidence>
<feature type="region of interest" description="Disordered" evidence="1">
    <location>
        <begin position="182"/>
        <end position="201"/>
    </location>
</feature>
<dbReference type="EMBL" id="VBOZ01000014">
    <property type="protein sequence ID" value="TMQ65249.1"/>
    <property type="molecule type" value="Genomic_DNA"/>
</dbReference>
<dbReference type="Pfam" id="PF18845">
    <property type="entry name" value="baeRF_family3"/>
    <property type="match status" value="1"/>
</dbReference>
<sequence>MATRLEVKRPIPVAPFRAEELERLLVPSETPCVSIHLPTHRGFPGWKQDPVRFRALVSEAERLLAEGPAPRDAARVVAPLRELIESAHWEYSLEGFAAFLSPSFGAAYRLPIHVSERVVVADTFHVKPLIPFLHANRRYLVLAVSENAVTLYEGGPFGAEPLELRGLPDSLRETLGVPEYEHQASRHGAPPSGPVLHGRGPGGEKTKIELLKFFREIDKGLHEFLRGETAPLILAAVESSHPTYREANTYAHLLPDRLVGNYERANGARIHSEAWPIVSREFKKRVDEWVDRYRELASKGLATDNLEEIAPAAIAGRVACTLAEEGVAVWGVLDRVTGLVLRHPKQLGPGDDDLVDEICEESLKRRAQVYVIPRESMPTPSPIAAVFRY</sequence>
<evidence type="ECO:0000256" key="1">
    <source>
        <dbReference type="SAM" id="MobiDB-lite"/>
    </source>
</evidence>
<evidence type="ECO:0000313" key="2">
    <source>
        <dbReference type="EMBL" id="TMQ65249.1"/>
    </source>
</evidence>
<name>A0A538TNN3_UNCEI</name>
<dbReference type="InterPro" id="IPR041289">
    <property type="entry name" value="Bact_RF_family3"/>
</dbReference>
<protein>
    <submittedName>
        <fullName evidence="2">Uncharacterized protein</fullName>
    </submittedName>
</protein>
<reference evidence="2 3" key="1">
    <citation type="journal article" date="2019" name="Nat. Microbiol.">
        <title>Mediterranean grassland soil C-N compound turnover is dependent on rainfall and depth, and is mediated by genomically divergent microorganisms.</title>
        <authorList>
            <person name="Diamond S."/>
            <person name="Andeer P.F."/>
            <person name="Li Z."/>
            <person name="Crits-Christoph A."/>
            <person name="Burstein D."/>
            <person name="Anantharaman K."/>
            <person name="Lane K.R."/>
            <person name="Thomas B.C."/>
            <person name="Pan C."/>
            <person name="Northen T.R."/>
            <person name="Banfield J.F."/>
        </authorList>
    </citation>
    <scope>NUCLEOTIDE SEQUENCE [LARGE SCALE GENOMIC DNA]</scope>
    <source>
        <strain evidence="2">WS_9</strain>
    </source>
</reference>
<dbReference type="Proteomes" id="UP000317691">
    <property type="component" value="Unassembled WGS sequence"/>
</dbReference>